<dbReference type="RefSeq" id="WP_023485598.1">
    <property type="nucleotide sequence ID" value="NZ_CP019794.1"/>
</dbReference>
<dbReference type="AlphaFoldDB" id="A0A1V0UPB3"/>
<evidence type="ECO:0000256" key="2">
    <source>
        <dbReference type="SAM" id="Phobius"/>
    </source>
</evidence>
<keyword evidence="2" id="KW-0812">Transmembrane</keyword>
<dbReference type="GeneID" id="64219673"/>
<feature type="compositionally biased region" description="Polar residues" evidence="1">
    <location>
        <begin position="113"/>
        <end position="122"/>
    </location>
</feature>
<evidence type="ECO:0000256" key="1">
    <source>
        <dbReference type="SAM" id="MobiDB-lite"/>
    </source>
</evidence>
<protein>
    <submittedName>
        <fullName evidence="3">Uncharacterized protein</fullName>
    </submittedName>
</protein>
<organism evidence="3 4">
    <name type="scientific">Paenibacillus larvae subsp. pulvifaciens</name>
    <dbReference type="NCBI Taxonomy" id="1477"/>
    <lineage>
        <taxon>Bacteria</taxon>
        <taxon>Bacillati</taxon>
        <taxon>Bacillota</taxon>
        <taxon>Bacilli</taxon>
        <taxon>Bacillales</taxon>
        <taxon>Paenibacillaceae</taxon>
        <taxon>Paenibacillus</taxon>
    </lineage>
</organism>
<dbReference type="EMBL" id="CP020557">
    <property type="protein sequence ID" value="ARF67109.1"/>
    <property type="molecule type" value="Genomic_DNA"/>
</dbReference>
<keyword evidence="2" id="KW-1133">Transmembrane helix</keyword>
<keyword evidence="2" id="KW-0472">Membrane</keyword>
<proteinExistence type="predicted"/>
<accession>A0A1V0UPB3</accession>
<dbReference type="Proteomes" id="UP000192727">
    <property type="component" value="Chromosome"/>
</dbReference>
<evidence type="ECO:0000313" key="4">
    <source>
        <dbReference type="Proteomes" id="UP000192727"/>
    </source>
</evidence>
<reference evidence="3 4" key="1">
    <citation type="submission" date="2017-03" db="EMBL/GenBank/DDBJ databases">
        <title>Paenibacillus larvae genome sequencing.</title>
        <authorList>
            <person name="Dingman D.W."/>
        </authorList>
    </citation>
    <scope>NUCLEOTIDE SEQUENCE [LARGE SCALE GENOMIC DNA]</scope>
    <source>
        <strain evidence="3 4">SAG 10367</strain>
    </source>
</reference>
<gene>
    <name evidence="3" type="ORF">B7C51_03735</name>
</gene>
<evidence type="ECO:0000313" key="3">
    <source>
        <dbReference type="EMBL" id="ARF67109.1"/>
    </source>
</evidence>
<feature type="transmembrane region" description="Helical" evidence="2">
    <location>
        <begin position="43"/>
        <end position="64"/>
    </location>
</feature>
<feature type="region of interest" description="Disordered" evidence="1">
    <location>
        <begin position="107"/>
        <end position="136"/>
    </location>
</feature>
<sequence>MARYIQGNLAVEPQRKQQEKKVQYRETKKVVYRKKPLPMKEKLLYLTIVTIGAAIASIIVWQYVSIYQLNRAMVNKQSEIKKIEVENTGLNQQYLVLVSPERLKAEAKKRGFSPQNTNQTTHVPVDKSATDNQKNN</sequence>
<name>A0A1V0UPB3_9BACL</name>